<organism evidence="1 2">
    <name type="scientific">Parelaphostrongylus tenuis</name>
    <name type="common">Meningeal worm</name>
    <dbReference type="NCBI Taxonomy" id="148309"/>
    <lineage>
        <taxon>Eukaryota</taxon>
        <taxon>Metazoa</taxon>
        <taxon>Ecdysozoa</taxon>
        <taxon>Nematoda</taxon>
        <taxon>Chromadorea</taxon>
        <taxon>Rhabditida</taxon>
        <taxon>Rhabditina</taxon>
        <taxon>Rhabditomorpha</taxon>
        <taxon>Strongyloidea</taxon>
        <taxon>Metastrongylidae</taxon>
        <taxon>Parelaphostrongylus</taxon>
    </lineage>
</organism>
<evidence type="ECO:0000313" key="1">
    <source>
        <dbReference type="EMBL" id="KAJ1346141.1"/>
    </source>
</evidence>
<proteinExistence type="predicted"/>
<reference evidence="1" key="1">
    <citation type="submission" date="2021-06" db="EMBL/GenBank/DDBJ databases">
        <title>Parelaphostrongylus tenuis whole genome reference sequence.</title>
        <authorList>
            <person name="Garwood T.J."/>
            <person name="Larsen P.A."/>
            <person name="Fountain-Jones N.M."/>
            <person name="Garbe J.R."/>
            <person name="Macchietto M.G."/>
            <person name="Kania S.A."/>
            <person name="Gerhold R.W."/>
            <person name="Richards J.E."/>
            <person name="Wolf T.M."/>
        </authorList>
    </citation>
    <scope>NUCLEOTIDE SEQUENCE</scope>
    <source>
        <strain evidence="1">MNPRO001-30</strain>
        <tissue evidence="1">Meninges</tissue>
    </source>
</reference>
<protein>
    <submittedName>
        <fullName evidence="1">Uncharacterized protein</fullName>
    </submittedName>
</protein>
<name>A0AAD5MED6_PARTN</name>
<evidence type="ECO:0000313" key="2">
    <source>
        <dbReference type="Proteomes" id="UP001196413"/>
    </source>
</evidence>
<accession>A0AAD5MED6</accession>
<keyword evidence="2" id="KW-1185">Reference proteome</keyword>
<dbReference type="AlphaFoldDB" id="A0AAD5MED6"/>
<dbReference type="EMBL" id="JAHQIW010000118">
    <property type="protein sequence ID" value="KAJ1346141.1"/>
    <property type="molecule type" value="Genomic_DNA"/>
</dbReference>
<gene>
    <name evidence="1" type="ORF">KIN20_000848</name>
</gene>
<dbReference type="Proteomes" id="UP001196413">
    <property type="component" value="Unassembled WGS sequence"/>
</dbReference>
<sequence length="74" mass="8354">MRAKTNDYSCKKGRDSEALNGGVCLMEAWERPNATFRNNKEIDYIDIQHTREEDDTQTLSAVTGPSSKFGTILK</sequence>
<comment type="caution">
    <text evidence="1">The sequence shown here is derived from an EMBL/GenBank/DDBJ whole genome shotgun (WGS) entry which is preliminary data.</text>
</comment>